<keyword evidence="9" id="KW-1185">Reference proteome</keyword>
<evidence type="ECO:0000313" key="9">
    <source>
        <dbReference type="Proteomes" id="UP000564677"/>
    </source>
</evidence>
<feature type="domain" description="CusB-like beta-barrel" evidence="5">
    <location>
        <begin position="231"/>
        <end position="294"/>
    </location>
</feature>
<dbReference type="InterPro" id="IPR058792">
    <property type="entry name" value="Beta-barrel_RND_2"/>
</dbReference>
<dbReference type="Pfam" id="PF25973">
    <property type="entry name" value="BSH_CzcB"/>
    <property type="match status" value="1"/>
</dbReference>
<evidence type="ECO:0000256" key="3">
    <source>
        <dbReference type="SAM" id="Coils"/>
    </source>
</evidence>
<gene>
    <name evidence="8" type="ORF">FHR20_004058</name>
</gene>
<proteinExistence type="inferred from homology"/>
<dbReference type="RefSeq" id="WP_167301374.1">
    <property type="nucleotide sequence ID" value="NZ_CP170557.1"/>
</dbReference>
<dbReference type="GO" id="GO:0022857">
    <property type="term" value="F:transmembrane transporter activity"/>
    <property type="evidence" value="ECO:0007669"/>
    <property type="project" value="InterPro"/>
</dbReference>
<dbReference type="Pfam" id="PF25893">
    <property type="entry name" value="HH_CzcB"/>
    <property type="match status" value="1"/>
</dbReference>
<comment type="similarity">
    <text evidence="1">Belongs to the membrane fusion protein (MFP) (TC 8.A.1) family.</text>
</comment>
<dbReference type="InterPro" id="IPR058647">
    <property type="entry name" value="BSH_CzcB-like"/>
</dbReference>
<dbReference type="InterPro" id="IPR006143">
    <property type="entry name" value="RND_pump_MFP"/>
</dbReference>
<comment type="caution">
    <text evidence="8">The sequence shown here is derived from an EMBL/GenBank/DDBJ whole genome shotgun (WGS) entry which is preliminary data.</text>
</comment>
<dbReference type="PANTHER" id="PTHR30097">
    <property type="entry name" value="CATION EFFLUX SYSTEM PROTEIN CUSB"/>
    <property type="match status" value="1"/>
</dbReference>
<accession>A0A7X5ZXC0</accession>
<dbReference type="Gene3D" id="2.40.30.170">
    <property type="match status" value="1"/>
</dbReference>
<organism evidence="8 9">
    <name type="scientific">Sphingomonas leidyi</name>
    <dbReference type="NCBI Taxonomy" id="68569"/>
    <lineage>
        <taxon>Bacteria</taxon>
        <taxon>Pseudomonadati</taxon>
        <taxon>Pseudomonadota</taxon>
        <taxon>Alphaproteobacteria</taxon>
        <taxon>Sphingomonadales</taxon>
        <taxon>Sphingomonadaceae</taxon>
        <taxon>Sphingomonas</taxon>
    </lineage>
</organism>
<dbReference type="Pfam" id="PF25975">
    <property type="entry name" value="CzcB_C"/>
    <property type="match status" value="1"/>
</dbReference>
<reference evidence="8 9" key="1">
    <citation type="submission" date="2020-03" db="EMBL/GenBank/DDBJ databases">
        <title>Genomic Encyclopedia of Type Strains, Phase IV (KMG-IV): sequencing the most valuable type-strain genomes for metagenomic binning, comparative biology and taxonomic classification.</title>
        <authorList>
            <person name="Goeker M."/>
        </authorList>
    </citation>
    <scope>NUCLEOTIDE SEQUENCE [LARGE SCALE GENOMIC DNA]</scope>
    <source>
        <strain evidence="8 9">DSM 4733</strain>
    </source>
</reference>
<feature type="domain" description="CzcB-like alpha-helical hairpin" evidence="4">
    <location>
        <begin position="115"/>
        <end position="173"/>
    </location>
</feature>
<evidence type="ECO:0000259" key="5">
    <source>
        <dbReference type="Pfam" id="PF25954"/>
    </source>
</evidence>
<sequence>MHRIAAALCVATLIAGCGAPAPQPENKTAEAHAEGTATLTAEQIASANITLIRPGRGGAGAAIEAPALLESDPDATRVVAAPLEGRVIALVRNLGDAVRRGDTLAVIESRQAAGLQAEVEKARTRLELARKTLARDEALYARGFRPLREVEISRAAAEQAETDVRLARQQVAASGVRGGSLNRIVITAPIAGRVVARSAVPGQMFTADAAETELFRIAALERLSVALSIAAGDAARVRPGNPVEVTAAGRTAMARVRFVAPALDPQTRLVRVIADLDNRGGQWRAGEPVQARIEVAGAGGAPLMVPATAVQTVENRPVLFVRTPQGFRTRPVTLGARDGAMVAILAGLSDGEQIAATNTFTLKAELGKGEASHED</sequence>
<dbReference type="PROSITE" id="PS51257">
    <property type="entry name" value="PROKAR_LIPOPROTEIN"/>
    <property type="match status" value="1"/>
</dbReference>
<dbReference type="Pfam" id="PF25954">
    <property type="entry name" value="Beta-barrel_RND_2"/>
    <property type="match status" value="1"/>
</dbReference>
<dbReference type="InterPro" id="IPR051909">
    <property type="entry name" value="MFP_Cation_Efflux"/>
</dbReference>
<evidence type="ECO:0000259" key="4">
    <source>
        <dbReference type="Pfam" id="PF25893"/>
    </source>
</evidence>
<evidence type="ECO:0000259" key="6">
    <source>
        <dbReference type="Pfam" id="PF25973"/>
    </source>
</evidence>
<evidence type="ECO:0000259" key="7">
    <source>
        <dbReference type="Pfam" id="PF25975"/>
    </source>
</evidence>
<feature type="domain" description="CzcB-like barrel-sandwich hybrid" evidence="6">
    <location>
        <begin position="76"/>
        <end position="218"/>
    </location>
</feature>
<dbReference type="GO" id="GO:0030288">
    <property type="term" value="C:outer membrane-bounded periplasmic space"/>
    <property type="evidence" value="ECO:0007669"/>
    <property type="project" value="TreeGrafter"/>
</dbReference>
<dbReference type="GO" id="GO:0015679">
    <property type="term" value="P:plasma membrane copper ion transport"/>
    <property type="evidence" value="ECO:0007669"/>
    <property type="project" value="TreeGrafter"/>
</dbReference>
<keyword evidence="3" id="KW-0175">Coiled coil</keyword>
<dbReference type="Gene3D" id="2.40.50.100">
    <property type="match status" value="1"/>
</dbReference>
<dbReference type="NCBIfam" id="TIGR01730">
    <property type="entry name" value="RND_mfp"/>
    <property type="match status" value="1"/>
</dbReference>
<dbReference type="Gene3D" id="1.10.287.470">
    <property type="entry name" value="Helix hairpin bin"/>
    <property type="match status" value="1"/>
</dbReference>
<dbReference type="InterPro" id="IPR058648">
    <property type="entry name" value="HH_CzcB-like"/>
</dbReference>
<dbReference type="SUPFAM" id="SSF111369">
    <property type="entry name" value="HlyD-like secretion proteins"/>
    <property type="match status" value="1"/>
</dbReference>
<keyword evidence="2" id="KW-0813">Transport</keyword>
<feature type="coiled-coil region" evidence="3">
    <location>
        <begin position="112"/>
        <end position="139"/>
    </location>
</feature>
<dbReference type="PANTHER" id="PTHR30097:SF4">
    <property type="entry name" value="SLR6042 PROTEIN"/>
    <property type="match status" value="1"/>
</dbReference>
<evidence type="ECO:0000256" key="1">
    <source>
        <dbReference type="ARBA" id="ARBA00009477"/>
    </source>
</evidence>
<dbReference type="EMBL" id="JAASQV010000005">
    <property type="protein sequence ID" value="NIJ67080.1"/>
    <property type="molecule type" value="Genomic_DNA"/>
</dbReference>
<name>A0A7X5ZXC0_9SPHN</name>
<dbReference type="GO" id="GO:0016020">
    <property type="term" value="C:membrane"/>
    <property type="evidence" value="ECO:0007669"/>
    <property type="project" value="InterPro"/>
</dbReference>
<dbReference type="FunFam" id="2.40.420.20:FF:000006">
    <property type="entry name" value="RND family efflux transporter MFP subunit"/>
    <property type="match status" value="1"/>
</dbReference>
<feature type="domain" description="CzcB-like C-terminal circularly permuted SH3-like" evidence="7">
    <location>
        <begin position="303"/>
        <end position="363"/>
    </location>
</feature>
<dbReference type="GO" id="GO:0046914">
    <property type="term" value="F:transition metal ion binding"/>
    <property type="evidence" value="ECO:0007669"/>
    <property type="project" value="TreeGrafter"/>
</dbReference>
<evidence type="ECO:0000313" key="8">
    <source>
        <dbReference type="EMBL" id="NIJ67080.1"/>
    </source>
</evidence>
<protein>
    <submittedName>
        <fullName evidence="8">Cobalt-zinc-cadmium efflux system membrane fusion protein</fullName>
    </submittedName>
</protein>
<dbReference type="Proteomes" id="UP000564677">
    <property type="component" value="Unassembled WGS sequence"/>
</dbReference>
<dbReference type="GO" id="GO:0060003">
    <property type="term" value="P:copper ion export"/>
    <property type="evidence" value="ECO:0007669"/>
    <property type="project" value="TreeGrafter"/>
</dbReference>
<dbReference type="Gene3D" id="2.40.420.20">
    <property type="match status" value="1"/>
</dbReference>
<dbReference type="AlphaFoldDB" id="A0A7X5ZXC0"/>
<dbReference type="InterPro" id="IPR058649">
    <property type="entry name" value="CzcB_C"/>
</dbReference>
<evidence type="ECO:0000256" key="2">
    <source>
        <dbReference type="ARBA" id="ARBA00022448"/>
    </source>
</evidence>